<feature type="binding site" evidence="17">
    <location>
        <begin position="452"/>
        <end position="457"/>
    </location>
    <ligand>
        <name>ATP</name>
        <dbReference type="ChEBI" id="CHEBI:30616"/>
    </ligand>
</feature>
<evidence type="ECO:0000256" key="4">
    <source>
        <dbReference type="ARBA" id="ARBA00012201"/>
    </source>
</evidence>
<evidence type="ECO:0000256" key="3">
    <source>
        <dbReference type="ARBA" id="ARBA00004141"/>
    </source>
</evidence>
<dbReference type="FunFam" id="3.30.70.1230:FF:000002">
    <property type="entry name" value="Adenylate cyclase"/>
    <property type="match status" value="1"/>
</dbReference>
<accession>A0A8B7YBY1</accession>
<dbReference type="Gene3D" id="3.30.70.1230">
    <property type="entry name" value="Nucleotide cyclase"/>
    <property type="match status" value="2"/>
</dbReference>
<organism evidence="23 25">
    <name type="scientific">Acanthaster planci</name>
    <name type="common">Crown-of-thorns starfish</name>
    <dbReference type="NCBI Taxonomy" id="133434"/>
    <lineage>
        <taxon>Eukaryota</taxon>
        <taxon>Metazoa</taxon>
        <taxon>Echinodermata</taxon>
        <taxon>Eleutherozoa</taxon>
        <taxon>Asterozoa</taxon>
        <taxon>Asteroidea</taxon>
        <taxon>Valvatacea</taxon>
        <taxon>Valvatida</taxon>
        <taxon>Acanthasteridae</taxon>
        <taxon>Acanthaster</taxon>
    </lineage>
</organism>
<feature type="transmembrane region" description="Helical" evidence="21">
    <location>
        <begin position="782"/>
        <end position="804"/>
    </location>
</feature>
<feature type="domain" description="Guanylate cyclase" evidence="22">
    <location>
        <begin position="1056"/>
        <end position="1195"/>
    </location>
</feature>
<dbReference type="PANTHER" id="PTHR45627:SF16">
    <property type="entry name" value="ADENYLATE CYCLASE"/>
    <property type="match status" value="1"/>
</dbReference>
<feature type="compositionally biased region" description="Basic and acidic residues" evidence="20">
    <location>
        <begin position="170"/>
        <end position="179"/>
    </location>
</feature>
<feature type="binding site" evidence="18">
    <location>
        <position position="453"/>
    </location>
    <ligand>
        <name>Mg(2+)</name>
        <dbReference type="ChEBI" id="CHEBI:18420"/>
        <label>2</label>
        <note>catalytic</note>
    </ligand>
</feature>
<dbReference type="EC" id="4.6.1.1" evidence="4 16"/>
<name>A0A8B7YBY1_ACAPL</name>
<feature type="compositionally biased region" description="Low complexity" evidence="20">
    <location>
        <begin position="11"/>
        <end position="26"/>
    </location>
</feature>
<keyword evidence="15 16" id="KW-0456">Lyase</keyword>
<keyword evidence="23" id="KW-1185">Reference proteome</keyword>
<comment type="catalytic activity">
    <reaction evidence="1 16">
        <text>ATP = 3',5'-cyclic AMP + diphosphate</text>
        <dbReference type="Rhea" id="RHEA:15389"/>
        <dbReference type="ChEBI" id="CHEBI:30616"/>
        <dbReference type="ChEBI" id="CHEBI:33019"/>
        <dbReference type="ChEBI" id="CHEBI:58165"/>
        <dbReference type="EC" id="4.6.1.1"/>
    </reaction>
</comment>
<feature type="binding site" evidence="17">
    <location>
        <begin position="1189"/>
        <end position="1193"/>
    </location>
    <ligand>
        <name>ATP</name>
        <dbReference type="ChEBI" id="CHEBI:30616"/>
    </ligand>
</feature>
<evidence type="ECO:0000256" key="11">
    <source>
        <dbReference type="ARBA" id="ARBA00022989"/>
    </source>
</evidence>
<feature type="transmembrane region" description="Helical" evidence="21">
    <location>
        <begin position="302"/>
        <end position="321"/>
    </location>
</feature>
<keyword evidence="7" id="KW-0677">Repeat</keyword>
<evidence type="ECO:0000256" key="9">
    <source>
        <dbReference type="ARBA" id="ARBA00022840"/>
    </source>
</evidence>
<dbReference type="GO" id="GO:0004016">
    <property type="term" value="F:adenylate cyclase activity"/>
    <property type="evidence" value="ECO:0007669"/>
    <property type="project" value="UniProtKB-EC"/>
</dbReference>
<feature type="binding site" evidence="17">
    <location>
        <position position="540"/>
    </location>
    <ligand>
        <name>ATP</name>
        <dbReference type="ChEBI" id="CHEBI:30616"/>
    </ligand>
</feature>
<dbReference type="InterPro" id="IPR029787">
    <property type="entry name" value="Nucleotide_cyclase"/>
</dbReference>
<protein>
    <recommendedName>
        <fullName evidence="4 16">adenylate cyclase</fullName>
        <ecNumber evidence="4 16">4.6.1.1</ecNumber>
    </recommendedName>
</protein>
<keyword evidence="14" id="KW-0325">Glycoprotein</keyword>
<dbReference type="PIRSF" id="PIRSF039050">
    <property type="entry name" value="Ade_cyc"/>
    <property type="match status" value="1"/>
</dbReference>
<dbReference type="KEGG" id="aplc:110979349"/>
<feature type="transmembrane region" description="Helical" evidence="21">
    <location>
        <begin position="969"/>
        <end position="988"/>
    </location>
</feature>
<feature type="transmembrane region" description="Helical" evidence="21">
    <location>
        <begin position="278"/>
        <end position="296"/>
    </location>
</feature>
<evidence type="ECO:0000256" key="20">
    <source>
        <dbReference type="SAM" id="MobiDB-lite"/>
    </source>
</evidence>
<comment type="subcellular location">
    <subcellularLocation>
        <location evidence="3">Membrane</location>
        <topology evidence="3">Multi-pass membrane protein</topology>
    </subcellularLocation>
</comment>
<keyword evidence="6 16" id="KW-0479">Metal-binding</keyword>
<dbReference type="GO" id="GO:0005886">
    <property type="term" value="C:plasma membrane"/>
    <property type="evidence" value="ECO:0007669"/>
    <property type="project" value="InterPro"/>
</dbReference>
<comment type="cofactor">
    <cofactor evidence="2">
        <name>Mn(2+)</name>
        <dbReference type="ChEBI" id="CHEBI:29035"/>
    </cofactor>
</comment>
<keyword evidence="18" id="KW-0464">Manganese</keyword>
<evidence type="ECO:0000256" key="17">
    <source>
        <dbReference type="PIRSR" id="PIRSR039050-50"/>
    </source>
</evidence>
<dbReference type="PROSITE" id="PS50125">
    <property type="entry name" value="GUANYLATE_CYCLASE_2"/>
    <property type="match status" value="2"/>
</dbReference>
<dbReference type="RefSeq" id="XP_022090758.1">
    <property type="nucleotide sequence ID" value="XM_022235066.1"/>
</dbReference>
<evidence type="ECO:0000256" key="14">
    <source>
        <dbReference type="ARBA" id="ARBA00023180"/>
    </source>
</evidence>
<evidence type="ECO:0000313" key="25">
    <source>
        <dbReference type="RefSeq" id="XP_022090759.1"/>
    </source>
</evidence>
<evidence type="ECO:0000313" key="23">
    <source>
        <dbReference type="Proteomes" id="UP000694845"/>
    </source>
</evidence>
<feature type="region of interest" description="Disordered" evidence="20">
    <location>
        <begin position="1"/>
        <end position="181"/>
    </location>
</feature>
<feature type="domain" description="Guanylate cyclase" evidence="22">
    <location>
        <begin position="447"/>
        <end position="574"/>
    </location>
</feature>
<feature type="binding site" evidence="18">
    <location>
        <position position="496"/>
    </location>
    <ligand>
        <name>Mg(2+)</name>
        <dbReference type="ChEBI" id="CHEBI:18420"/>
        <label>2</label>
        <note>catalytic</note>
    </ligand>
</feature>
<dbReference type="SUPFAM" id="SSF55073">
    <property type="entry name" value="Nucleotide cyclase"/>
    <property type="match status" value="2"/>
</dbReference>
<dbReference type="GeneID" id="110979349"/>
<dbReference type="Pfam" id="PF16214">
    <property type="entry name" value="AC_N"/>
    <property type="match status" value="1"/>
</dbReference>
<feature type="transmembrane region" description="Helical" evidence="21">
    <location>
        <begin position="246"/>
        <end position="266"/>
    </location>
</feature>
<evidence type="ECO:0000256" key="15">
    <source>
        <dbReference type="ARBA" id="ARBA00023239"/>
    </source>
</evidence>
<dbReference type="PROSITE" id="PS00452">
    <property type="entry name" value="GUANYLATE_CYCLASE_1"/>
    <property type="match status" value="2"/>
</dbReference>
<dbReference type="GO" id="GO:0005524">
    <property type="term" value="F:ATP binding"/>
    <property type="evidence" value="ECO:0007669"/>
    <property type="project" value="UniProtKB-UniRule"/>
</dbReference>
<dbReference type="PANTHER" id="PTHR45627">
    <property type="entry name" value="ADENYLATE CYCLASE TYPE 1"/>
    <property type="match status" value="1"/>
</dbReference>
<dbReference type="Pfam" id="PF00211">
    <property type="entry name" value="Guanylate_cyc"/>
    <property type="match status" value="2"/>
</dbReference>
<evidence type="ECO:0000256" key="5">
    <source>
        <dbReference type="ARBA" id="ARBA00022692"/>
    </source>
</evidence>
<gene>
    <name evidence="24 25" type="primary">LOC110979349</name>
</gene>
<dbReference type="InterPro" id="IPR018297">
    <property type="entry name" value="A/G_cyclase_CS"/>
</dbReference>
<feature type="binding site" evidence="17">
    <location>
        <begin position="494"/>
        <end position="496"/>
    </location>
    <ligand>
        <name>ATP</name>
        <dbReference type="ChEBI" id="CHEBI:30616"/>
    </ligand>
</feature>
<comment type="similarity">
    <text evidence="16 19">Belongs to the adenylyl cyclase class-4/guanylyl cyclase family.</text>
</comment>
<keyword evidence="5 21" id="KW-0812">Transmembrane</keyword>
<dbReference type="InterPro" id="IPR030672">
    <property type="entry name" value="Adcy"/>
</dbReference>
<keyword evidence="8 16" id="KW-0547">Nucleotide-binding</keyword>
<evidence type="ECO:0000256" key="13">
    <source>
        <dbReference type="ARBA" id="ARBA00023136"/>
    </source>
</evidence>
<feature type="transmembrane region" description="Helical" evidence="21">
    <location>
        <begin position="825"/>
        <end position="849"/>
    </location>
</feature>
<sequence length="1249" mass="139701">MSANSNAADEPSQSAPGSAASGTSQQRSAWVEDEKQALCMEDSAPDDQRKRKRHKLRHKTEVAPETGELERATSPSTGEINRTMPPGGMTKKGHHQPRPGSAASSKSRRSAWDATEAKENDAGSPMPPQQSPEEKSSAKKRPGKIAAEMGKNGDVQVRSVELQEVNGSRGTRDRDETRRGSSCVESIKGISKVFQSKKFKSPQLERLYQRYFFSLNKSSLFNLLALIVIILIVMIIFYYVPGLTLPVTGVLLGVLIVLFVVMCALCNRSAFTQCQLSAICYTVIVSLAAVIVIDVLDAPLRSASKGVWTTLFFIYMVYTLLPIRMRLAVLSGCSFAAIHTVCAVAKNHSDVFLWKQVLANLFIFVCANLAGVFTHYPTEAAQRQAFLETRRCIEARLTTQRENQEQERLLLSVLPRHVAMEMKADIASKREDIQFHKIYIQRHSNVSILFADIEGFTKLSSQCTAQELVKILNELFARFDKLAQENHCLRIKILGDCYYCVSGLPDPRPDHAHCCVEMGLDMIEAISLVREVTQVNVNMRVGIHSGKVHCGVLGMRKWQFDVWSNDVTLANTMEAGGMPGRVHITTPTLKFLNGDYEVEPGNGKERNSYLRDHNIDTYLIVAKGPRKNNNLNNSPLTSNGEHRGRSSSVAQLESWGAEKPFSNYLSTAPPHRSKDLRKHFDGDRPAGQANLENKLGLQDMKRAADPDEEVNEFLGRAIDARSIDRLRSEHVKRLTLTFRKPELEEKYSKVRDHMFSSYMVFAFLVLLFICIIQLFIFPKTMVMLAVFLSTVVLLAFTLFIVLAEKCFCIPDRFARISHGILESRSLSSVIAVCTVIIIFVASFCSMFAYDTTDLRACLAAADSNVSESDVGKEEVYASSQTLGEENNLNSNCQGDRPACHFPQYFVFCVMLVMISCAVFQQLGSMTKLCLLFLIGGVFTAIIQTAQVNLFTNSDLLHEAHIGLDSATYVSMRITGPVLILVYIVALWIHGLQVESTARLDFLWKLQATEEKDEMANLQAYNKRLLNNILPSFVAEHFLKNNARDMDLYYRANDFVAVMFASITNFSDFYVELEANNEGVECLRLLNEILHDFDEIIGDERFYQIEKIKTIGSTYMAASGLTEETFDREGNTHIIALADLAFHLLAQLRYVNEHSFNSFKMRVGLNVGPVVSGVIGARKPQYDIWGNTVNVASRMDSTGVPDKIQITQDMANILQPAGYTVVERGYITVKGKGEMLTYFLEGTPNLINLR</sequence>
<feature type="binding site" evidence="18">
    <location>
        <position position="452"/>
    </location>
    <ligand>
        <name>Mg(2+)</name>
        <dbReference type="ChEBI" id="CHEBI:18420"/>
        <label>1</label>
        <note>catalytic</note>
    </ligand>
</feature>
<dbReference type="InterPro" id="IPR032628">
    <property type="entry name" value="AC_N"/>
</dbReference>
<comment type="cofactor">
    <cofactor evidence="18">
        <name>Mg(2+)</name>
        <dbReference type="ChEBI" id="CHEBI:18420"/>
    </cofactor>
    <cofactor evidence="18">
        <name>Mn(2+)</name>
        <dbReference type="ChEBI" id="CHEBI:29035"/>
    </cofactor>
    <text evidence="18">Binds 2 magnesium ions per subunit. Is also active with manganese (in vitro).</text>
</comment>
<evidence type="ECO:0000256" key="2">
    <source>
        <dbReference type="ARBA" id="ARBA00001936"/>
    </source>
</evidence>
<feature type="binding site" evidence="17">
    <location>
        <position position="1108"/>
    </location>
    <ligand>
        <name>ATP</name>
        <dbReference type="ChEBI" id="CHEBI:30616"/>
    </ligand>
</feature>
<dbReference type="OrthoDB" id="10261550at2759"/>
<feature type="binding site" evidence="17">
    <location>
        <position position="1229"/>
    </location>
    <ligand>
        <name>ATP</name>
        <dbReference type="ChEBI" id="CHEBI:30616"/>
    </ligand>
</feature>
<feature type="transmembrane region" description="Helical" evidence="21">
    <location>
        <begin position="904"/>
        <end position="922"/>
    </location>
</feature>
<evidence type="ECO:0000256" key="10">
    <source>
        <dbReference type="ARBA" id="ARBA00022842"/>
    </source>
</evidence>
<dbReference type="GO" id="GO:0035556">
    <property type="term" value="P:intracellular signal transduction"/>
    <property type="evidence" value="ECO:0007669"/>
    <property type="project" value="InterPro"/>
</dbReference>
<comment type="function">
    <text evidence="16">Catalyzes the formation of the signaling molecule cAMP in response to G-protein signaling.</text>
</comment>
<evidence type="ECO:0000256" key="6">
    <source>
        <dbReference type="ARBA" id="ARBA00022723"/>
    </source>
</evidence>
<feature type="binding site" evidence="17">
    <location>
        <begin position="1182"/>
        <end position="1184"/>
    </location>
    <ligand>
        <name>ATP</name>
        <dbReference type="ChEBI" id="CHEBI:30616"/>
    </ligand>
</feature>
<keyword evidence="12 16" id="KW-0115">cAMP biosynthesis</keyword>
<dbReference type="GO" id="GO:0046872">
    <property type="term" value="F:metal ion binding"/>
    <property type="evidence" value="ECO:0007669"/>
    <property type="project" value="UniProtKB-KW"/>
</dbReference>
<dbReference type="FunFam" id="3.30.70.1230:FF:000001">
    <property type="entry name" value="Adenylate cyclase"/>
    <property type="match status" value="1"/>
</dbReference>
<evidence type="ECO:0000256" key="18">
    <source>
        <dbReference type="PIRSR" id="PIRSR039050-51"/>
    </source>
</evidence>
<feature type="region of interest" description="Disordered" evidence="20">
    <location>
        <begin position="626"/>
        <end position="688"/>
    </location>
</feature>
<dbReference type="OMA" id="HNSSHWT"/>
<reference evidence="24 25" key="1">
    <citation type="submission" date="2025-04" db="UniProtKB">
        <authorList>
            <consortium name="RefSeq"/>
        </authorList>
    </citation>
    <scope>IDENTIFICATION</scope>
</reference>
<evidence type="ECO:0000259" key="22">
    <source>
        <dbReference type="PROSITE" id="PS50125"/>
    </source>
</evidence>
<evidence type="ECO:0000256" key="21">
    <source>
        <dbReference type="SAM" id="Phobius"/>
    </source>
</evidence>
<dbReference type="GO" id="GO:0006171">
    <property type="term" value="P:cAMP biosynthetic process"/>
    <property type="evidence" value="ECO:0007669"/>
    <property type="project" value="UniProtKB-KW"/>
</dbReference>
<dbReference type="Proteomes" id="UP000694845">
    <property type="component" value="Unplaced"/>
</dbReference>
<dbReference type="CDD" id="cd07302">
    <property type="entry name" value="CHD"/>
    <property type="match status" value="2"/>
</dbReference>
<dbReference type="InterPro" id="IPR001054">
    <property type="entry name" value="A/G_cyclase"/>
</dbReference>
<dbReference type="SMART" id="SM00044">
    <property type="entry name" value="CYCc"/>
    <property type="match status" value="2"/>
</dbReference>
<keyword evidence="10 16" id="KW-0460">Magnesium</keyword>
<evidence type="ECO:0000256" key="1">
    <source>
        <dbReference type="ARBA" id="ARBA00001593"/>
    </source>
</evidence>
<evidence type="ECO:0000256" key="19">
    <source>
        <dbReference type="RuleBase" id="RU000405"/>
    </source>
</evidence>
<dbReference type="GO" id="GO:0007189">
    <property type="term" value="P:adenylate cyclase-activating G protein-coupled receptor signaling pathway"/>
    <property type="evidence" value="ECO:0007669"/>
    <property type="project" value="TreeGrafter"/>
</dbReference>
<evidence type="ECO:0000256" key="7">
    <source>
        <dbReference type="ARBA" id="ARBA00022737"/>
    </source>
</evidence>
<keyword evidence="9 16" id="KW-0067">ATP-binding</keyword>
<evidence type="ECO:0000256" key="12">
    <source>
        <dbReference type="ARBA" id="ARBA00022998"/>
    </source>
</evidence>
<feature type="binding site" evidence="18">
    <location>
        <position position="452"/>
    </location>
    <ligand>
        <name>Mg(2+)</name>
        <dbReference type="ChEBI" id="CHEBI:18420"/>
        <label>2</label>
        <note>catalytic</note>
    </ligand>
</feature>
<evidence type="ECO:0000256" key="16">
    <source>
        <dbReference type="PIRNR" id="PIRNR039050"/>
    </source>
</evidence>
<keyword evidence="13 16" id="KW-0472">Membrane</keyword>
<keyword evidence="11 21" id="KW-1133">Transmembrane helix</keyword>
<dbReference type="RefSeq" id="XP_022090759.1">
    <property type="nucleotide sequence ID" value="XM_022235067.1"/>
</dbReference>
<evidence type="ECO:0000313" key="24">
    <source>
        <dbReference type="RefSeq" id="XP_022090758.1"/>
    </source>
</evidence>
<dbReference type="InterPro" id="IPR009398">
    <property type="entry name" value="Adcy_conserved_dom"/>
</dbReference>
<evidence type="ECO:0000256" key="8">
    <source>
        <dbReference type="ARBA" id="ARBA00022741"/>
    </source>
</evidence>
<feature type="transmembrane region" description="Helical" evidence="21">
    <location>
        <begin position="755"/>
        <end position="776"/>
    </location>
</feature>
<feature type="transmembrane region" description="Helical" evidence="21">
    <location>
        <begin position="929"/>
        <end position="949"/>
    </location>
</feature>
<dbReference type="Pfam" id="PF06327">
    <property type="entry name" value="Adcy_cons_dom"/>
    <property type="match status" value="1"/>
</dbReference>
<feature type="compositionally biased region" description="Low complexity" evidence="20">
    <location>
        <begin position="628"/>
        <end position="639"/>
    </location>
</feature>
<feature type="binding site" evidence="18">
    <location>
        <position position="496"/>
    </location>
    <ligand>
        <name>Mg(2+)</name>
        <dbReference type="ChEBI" id="CHEBI:18420"/>
        <label>1</label>
        <note>catalytic</note>
    </ligand>
</feature>
<proteinExistence type="inferred from homology"/>
<feature type="transmembrane region" description="Helical" evidence="21">
    <location>
        <begin position="220"/>
        <end position="240"/>
    </location>
</feature>
<dbReference type="AlphaFoldDB" id="A0A8B7YBY1"/>